<dbReference type="Gene3D" id="2.60.40.10">
    <property type="entry name" value="Immunoglobulins"/>
    <property type="match status" value="1"/>
</dbReference>
<feature type="domain" description="Bacterial Ig-like" evidence="2">
    <location>
        <begin position="286"/>
        <end position="368"/>
    </location>
</feature>
<gene>
    <name evidence="3" type="ORF">CLV46_0046</name>
</gene>
<dbReference type="AlphaFoldDB" id="A0A2M9CF23"/>
<dbReference type="RefSeq" id="WP_100362935.1">
    <property type="nucleotide sequence ID" value="NZ_PGFF01000001.1"/>
</dbReference>
<accession>A0A2M9CF23</accession>
<keyword evidence="4" id="KW-1185">Reference proteome</keyword>
<dbReference type="OrthoDB" id="4981761at2"/>
<evidence type="ECO:0000256" key="1">
    <source>
        <dbReference type="SAM" id="SignalP"/>
    </source>
</evidence>
<protein>
    <submittedName>
        <fullName evidence="3">Ig-like domain-containing protein</fullName>
    </submittedName>
</protein>
<feature type="chain" id="PRO_5014670378" evidence="1">
    <location>
        <begin position="30"/>
        <end position="374"/>
    </location>
</feature>
<organism evidence="3 4">
    <name type="scientific">Diaminobutyricimonas aerilata</name>
    <dbReference type="NCBI Taxonomy" id="1162967"/>
    <lineage>
        <taxon>Bacteria</taxon>
        <taxon>Bacillati</taxon>
        <taxon>Actinomycetota</taxon>
        <taxon>Actinomycetes</taxon>
        <taxon>Micrococcales</taxon>
        <taxon>Microbacteriaceae</taxon>
        <taxon>Diaminobutyricimonas</taxon>
    </lineage>
</organism>
<evidence type="ECO:0000313" key="4">
    <source>
        <dbReference type="Proteomes" id="UP000228758"/>
    </source>
</evidence>
<comment type="caution">
    <text evidence="3">The sequence shown here is derived from an EMBL/GenBank/DDBJ whole genome shotgun (WGS) entry which is preliminary data.</text>
</comment>
<dbReference type="EMBL" id="PGFF01000001">
    <property type="protein sequence ID" value="PJJ70524.1"/>
    <property type="molecule type" value="Genomic_DNA"/>
</dbReference>
<dbReference type="GO" id="GO:0005975">
    <property type="term" value="P:carbohydrate metabolic process"/>
    <property type="evidence" value="ECO:0007669"/>
    <property type="project" value="UniProtKB-ARBA"/>
</dbReference>
<proteinExistence type="predicted"/>
<feature type="signal peptide" evidence="1">
    <location>
        <begin position="1"/>
        <end position="29"/>
    </location>
</feature>
<evidence type="ECO:0000313" key="3">
    <source>
        <dbReference type="EMBL" id="PJJ70524.1"/>
    </source>
</evidence>
<sequence>MHRIPTRRTIAVALVAGALTLGGPMAAAAADTTGAVVHFAAGPAQEHRDRVFGTAAPPILVGPATTRLAIDTDVAAVQDLVVCTLSASGEWVGERAFSGAEWTADPVVPIEAGAVVPGDGRSYELDCRSGAIDWAGWRDTWVLTPDAGAASTVELSTDEPDRIDVRAYHGSITEAPVALHPGDRIEVAGGPGTWEGSTAAGELRAYGRDAWERVTGLEGTVSADGSVLSFTLPSELHPEHLAAINWIEISSSAGESSEETRRTFWVHSARISEAVAAPTTTRVAVSSTTAFSFQRVSATVVVGAAGTAAPTGRVAVLIDGERVATATLTTASNGRASVTLPRVDRGRHTVTAQFEGSPTFAPSTSANALLRVLF</sequence>
<name>A0A2M9CF23_9MICO</name>
<dbReference type="InterPro" id="IPR013783">
    <property type="entry name" value="Ig-like_fold"/>
</dbReference>
<keyword evidence="1" id="KW-0732">Signal</keyword>
<dbReference type="Pfam" id="PF16640">
    <property type="entry name" value="Big_3_5"/>
    <property type="match status" value="1"/>
</dbReference>
<dbReference type="Proteomes" id="UP000228758">
    <property type="component" value="Unassembled WGS sequence"/>
</dbReference>
<evidence type="ECO:0000259" key="2">
    <source>
        <dbReference type="Pfam" id="PF16640"/>
    </source>
</evidence>
<dbReference type="InterPro" id="IPR032109">
    <property type="entry name" value="Big_3_5"/>
</dbReference>
<reference evidence="3 4" key="1">
    <citation type="submission" date="2017-11" db="EMBL/GenBank/DDBJ databases">
        <title>Genomic Encyclopedia of Archaeal and Bacterial Type Strains, Phase II (KMG-II): From Individual Species to Whole Genera.</title>
        <authorList>
            <person name="Goeker M."/>
        </authorList>
    </citation>
    <scope>NUCLEOTIDE SEQUENCE [LARGE SCALE GENOMIC DNA]</scope>
    <source>
        <strain evidence="3 4">DSM 27393</strain>
    </source>
</reference>